<dbReference type="Proteomes" id="UP001054902">
    <property type="component" value="Unassembled WGS sequence"/>
</dbReference>
<evidence type="ECO:0000313" key="4">
    <source>
        <dbReference type="Proteomes" id="UP001054902"/>
    </source>
</evidence>
<evidence type="ECO:0000259" key="2">
    <source>
        <dbReference type="PROSITE" id="PS50234"/>
    </source>
</evidence>
<reference evidence="3 4" key="1">
    <citation type="journal article" date="2021" name="Sci. Rep.">
        <title>The genome of the diatom Chaetoceros tenuissimus carries an ancient integrated fragment of an extant virus.</title>
        <authorList>
            <person name="Hongo Y."/>
            <person name="Kimura K."/>
            <person name="Takaki Y."/>
            <person name="Yoshida Y."/>
            <person name="Baba S."/>
            <person name="Kobayashi G."/>
            <person name="Nagasaki K."/>
            <person name="Hano T."/>
            <person name="Tomaru Y."/>
        </authorList>
    </citation>
    <scope>NUCLEOTIDE SEQUENCE [LARGE SCALE GENOMIC DNA]</scope>
    <source>
        <strain evidence="3 4">NIES-3715</strain>
    </source>
</reference>
<dbReference type="EMBL" id="BLLK01000049">
    <property type="protein sequence ID" value="GFH55543.1"/>
    <property type="molecule type" value="Genomic_DNA"/>
</dbReference>
<dbReference type="InterPro" id="IPR002035">
    <property type="entry name" value="VWF_A"/>
</dbReference>
<feature type="compositionally biased region" description="Basic residues" evidence="1">
    <location>
        <begin position="643"/>
        <end position="654"/>
    </location>
</feature>
<keyword evidence="4" id="KW-1185">Reference proteome</keyword>
<dbReference type="InterPro" id="IPR045427">
    <property type="entry name" value="MoxR"/>
</dbReference>
<protein>
    <recommendedName>
        <fullName evidence="2">VWFA domain-containing protein</fullName>
    </recommendedName>
</protein>
<dbReference type="Pfam" id="PF20030">
    <property type="entry name" value="bpMoxR"/>
    <property type="match status" value="1"/>
</dbReference>
<dbReference type="InterPro" id="IPR027417">
    <property type="entry name" value="P-loop_NTPase"/>
</dbReference>
<dbReference type="Gene3D" id="3.40.50.410">
    <property type="entry name" value="von Willebrand factor, type A domain"/>
    <property type="match status" value="1"/>
</dbReference>
<dbReference type="PANTHER" id="PTHR32204:SF0">
    <property type="entry name" value="ATPASE RAVA"/>
    <property type="match status" value="1"/>
</dbReference>
<evidence type="ECO:0000256" key="1">
    <source>
        <dbReference type="SAM" id="MobiDB-lite"/>
    </source>
</evidence>
<evidence type="ECO:0000313" key="3">
    <source>
        <dbReference type="EMBL" id="GFH55543.1"/>
    </source>
</evidence>
<dbReference type="SUPFAM" id="SSF53300">
    <property type="entry name" value="vWA-like"/>
    <property type="match status" value="1"/>
</dbReference>
<dbReference type="SMART" id="SM00382">
    <property type="entry name" value="AAA"/>
    <property type="match status" value="1"/>
</dbReference>
<dbReference type="InterPro" id="IPR050513">
    <property type="entry name" value="RavA_ATPases"/>
</dbReference>
<dbReference type="CDD" id="cd00009">
    <property type="entry name" value="AAA"/>
    <property type="match status" value="1"/>
</dbReference>
<dbReference type="PANTHER" id="PTHR32204">
    <property type="entry name" value="ATPASE RAVA"/>
    <property type="match status" value="1"/>
</dbReference>
<accession>A0AAD3D0Q0</accession>
<comment type="caution">
    <text evidence="3">The sequence shown here is derived from an EMBL/GenBank/DDBJ whole genome shotgun (WGS) entry which is preliminary data.</text>
</comment>
<dbReference type="AlphaFoldDB" id="A0AAD3D0Q0"/>
<dbReference type="InterPro" id="IPR003593">
    <property type="entry name" value="AAA+_ATPase"/>
</dbReference>
<dbReference type="Pfam" id="PF17868">
    <property type="entry name" value="AAA_lid_8"/>
    <property type="match status" value="1"/>
</dbReference>
<dbReference type="Pfam" id="PF13519">
    <property type="entry name" value="VWA_2"/>
    <property type="match status" value="1"/>
</dbReference>
<dbReference type="InterPro" id="IPR036465">
    <property type="entry name" value="vWFA_dom_sf"/>
</dbReference>
<feature type="region of interest" description="Disordered" evidence="1">
    <location>
        <begin position="638"/>
        <end position="659"/>
    </location>
</feature>
<dbReference type="SUPFAM" id="SSF52540">
    <property type="entry name" value="P-loop containing nucleoside triphosphate hydrolases"/>
    <property type="match status" value="1"/>
</dbReference>
<name>A0AAD3D0Q0_9STRA</name>
<organism evidence="3 4">
    <name type="scientific">Chaetoceros tenuissimus</name>
    <dbReference type="NCBI Taxonomy" id="426638"/>
    <lineage>
        <taxon>Eukaryota</taxon>
        <taxon>Sar</taxon>
        <taxon>Stramenopiles</taxon>
        <taxon>Ochrophyta</taxon>
        <taxon>Bacillariophyta</taxon>
        <taxon>Coscinodiscophyceae</taxon>
        <taxon>Chaetocerotophycidae</taxon>
        <taxon>Chaetocerotales</taxon>
        <taxon>Chaetocerotaceae</taxon>
        <taxon>Chaetoceros</taxon>
    </lineage>
</organism>
<feature type="domain" description="VWFA" evidence="2">
    <location>
        <begin position="424"/>
        <end position="598"/>
    </location>
</feature>
<dbReference type="PROSITE" id="PS50234">
    <property type="entry name" value="VWFA"/>
    <property type="match status" value="1"/>
</dbReference>
<dbReference type="InterPro" id="IPR041538">
    <property type="entry name" value="RavA-like_AAA_lid"/>
</dbReference>
<sequence length="1206" mass="135555">MSLRWIAKSHVFVAFEVLLISIGLFIGQVNAFQSSNYYKTSSHRLLERLTRSSRLNILSSPTLEEPVMSIDPLLINAIESQQETNVFQNGVNIASTSLGIQIWRSCLSKGRYPTVLDFEHDTWPTPPLYEKFIHVMSELELPRFVSKHPETLSSVLLTVIKLTFQYMATVNEYLEEQMEEEQDDYFDEYDLFQDYTEYEEEEPVQDENENEITLSDAQLESIAQDVANELQNKWKDVVTGVTLLDEMFGYDHGLLDVFAQDDGDGLGGSTLGFGIEDGIWKNSGWKEIPALQKQISSMHELKDLMNNIGRRPTAENSNEIRKFAPRKLQKDGSMGAQFDPSSKESISGITRSSNLAEMLPSEAVGLRVKVDGSNSSKALRRLFLAKMAESKLLSYERSGWEDVPSVPQTRPLYQKRMPSATGGPIIICLDTSYSMTGSRETLSKAVVLACVTMAHKQQRDCQVVAFSTERGVIEAGIITKDAEGVRRLLSFLSNSFGGGTDVTGALKFAMDSLNSEIMAAADILLISDGEIPDPPVSEKVMEKLERLKLSKGVEIHGLIVGKKESKPLSKLCTEVHDFLLNYDIETSLLESRGLPMNLRSNSALYSSKSSSRLGFGSRNYSQRKKATFTLRAKFSDYDEGTGRKGKKKGKKKRSSKWDDEKDDYDDFVNVDSIYSGTPNDLTDDFGAEVENSINEIHRRIENEIRNSKWTSAALEAEREAKGSCWTYRHNLIAAIESVSEGLVERQEEASLVLLAMLAEEHILLLGVPGTGKSVLGRRLSNLCDGEFFNRLLTKFSTPEELFGPLSLKSLENDEYKRITKGYLPTADIAFLDEIFKANSAILNTLLTILNERKFTNGDEDCECPIRCVVGASNELPESDELVALYDRFLIRKEVSRVSDEAVLELLTMSNPHCNVASDESCEVSQYEIGSIDEIISNLSKASEQVHLSRSIALIMKDLRTYMREEHSVDISDRRLVKAARLLKISAASHGRQSVDPIDCLLLQHCMWHLPEQKSIVKDWLLSHLTPGQEVAQLRLLLDTLRSEAIDVLRRTSGDINGEAGARDDDLASIASLKTELDQISEVWKGQQSDLLRHIELLDESESYLWCDSNEVKSICQSLLPKARKALDEVVIGLLDCQSFLYCLEGENDEPSNDQRVSVLEALWEEGYSPNAVFSEEEMALDMREAKKRYDIDTFRKWKRAKKKLDG</sequence>
<proteinExistence type="predicted"/>
<dbReference type="SMART" id="SM00327">
    <property type="entry name" value="VWA"/>
    <property type="match status" value="1"/>
</dbReference>
<gene>
    <name evidence="3" type="ORF">CTEN210_12019</name>
</gene>
<dbReference type="Gene3D" id="3.40.50.300">
    <property type="entry name" value="P-loop containing nucleotide triphosphate hydrolases"/>
    <property type="match status" value="1"/>
</dbReference>